<dbReference type="AlphaFoldDB" id="A0A265AFL7"/>
<organism evidence="1 2">
    <name type="scientific">Acinetobacter baumannii</name>
    <dbReference type="NCBI Taxonomy" id="470"/>
    <lineage>
        <taxon>Bacteria</taxon>
        <taxon>Pseudomonadati</taxon>
        <taxon>Pseudomonadota</taxon>
        <taxon>Gammaproteobacteria</taxon>
        <taxon>Moraxellales</taxon>
        <taxon>Moraxellaceae</taxon>
        <taxon>Acinetobacter</taxon>
        <taxon>Acinetobacter calcoaceticus/baumannii complex</taxon>
    </lineage>
</organism>
<evidence type="ECO:0000313" key="2">
    <source>
        <dbReference type="Proteomes" id="UP000269597"/>
    </source>
</evidence>
<dbReference type="RefSeq" id="WP_033855583.1">
    <property type="nucleotide sequence ID" value="NZ_AP024802.1"/>
</dbReference>
<protein>
    <submittedName>
        <fullName evidence="1">Uncharacterized protein</fullName>
    </submittedName>
</protein>
<dbReference type="Proteomes" id="UP000269597">
    <property type="component" value="Unassembled WGS sequence"/>
</dbReference>
<accession>A0A265AFL7</accession>
<proteinExistence type="predicted"/>
<comment type="caution">
    <text evidence="1">The sequence shown here is derived from an EMBL/GenBank/DDBJ whole genome shotgun (WGS) entry which is preliminary data.</text>
</comment>
<dbReference type="Pfam" id="PF18894">
    <property type="entry name" value="PhageMetallopep"/>
    <property type="match status" value="1"/>
</dbReference>
<dbReference type="EMBL" id="RFBY01000112">
    <property type="protein sequence ID" value="RSP69081.1"/>
    <property type="molecule type" value="Genomic_DNA"/>
</dbReference>
<reference evidence="1 2" key="1">
    <citation type="submission" date="2018-10" db="EMBL/GenBank/DDBJ databases">
        <title>GWAS and RNA-Seq identify cryptic mechanisms of antimicrobial resistance in Acinetobacter baumannii.</title>
        <authorList>
            <person name="Sahl J.W."/>
        </authorList>
    </citation>
    <scope>NUCLEOTIDE SEQUENCE [LARGE SCALE GENOMIC DNA]</scope>
    <source>
        <strain evidence="1 2">TG31299</strain>
    </source>
</reference>
<name>A0A265AFL7_ACIBA</name>
<dbReference type="InterPro" id="IPR043998">
    <property type="entry name" value="Put_Metallopep"/>
</dbReference>
<evidence type="ECO:0000313" key="1">
    <source>
        <dbReference type="EMBL" id="RSP69081.1"/>
    </source>
</evidence>
<gene>
    <name evidence="1" type="ORF">EA722_18565</name>
</gene>
<sequence>MKRPEPPERLLKLDPNYDSVDFEPSKELENWIWDTFIDSNSPLHNPDHDHLTYFGSRFFKVLWASAAFIKAGQVVLGQTERVMFRAGGWQKMRQERQMINWFGYIPEYVITIDARYASECSDIDFCALIEHELYHIGVKRTDEGDMIFSPITGMPKHYLRGHDVEEFHGVVGRYGANDAVQHMVDLANAGPTISKAKIAHACGTCLLKLA</sequence>